<dbReference type="InterPro" id="IPR010308">
    <property type="entry name" value="TRP_C"/>
</dbReference>
<dbReference type="OrthoDB" id="438440at2759"/>
<dbReference type="GO" id="GO:0003824">
    <property type="term" value="F:catalytic activity"/>
    <property type="evidence" value="ECO:0007669"/>
    <property type="project" value="InterPro"/>
</dbReference>
<dbReference type="SMART" id="SM01320">
    <property type="entry name" value="TRP_N"/>
    <property type="match status" value="1"/>
</dbReference>
<keyword evidence="3 8" id="KW-0812">Transmembrane</keyword>
<sequence>MLGLHLLLTQSPIKPSMISNWDEYGRIGVDVASSATALTFSALKFSTHFGFRIAREIVSNAAQIGGDVVDRALFGGSTDAGHVAHDKVASAIDAIESLALAPILVSESVASTSLVAVASSLSTLQTIFPDRNEASFSLRSFVKLAHREWHQPAGVDGLPMDRFCAVNVTKGLVGWVTLQGMTSKWQEERWSKGVREIDFSVRVPKPDHHEAPQVHVMTDVIYPNHSGQVITADIGDSTSGAQSLAPPRHHARMKFSELRAPLRRYSQLVLAGYGGASLMFFGAPLKPHANTEEAMEEASLIGAINAAEREQEQPKEEPHHAPAYSWWNVLMGRHDDDIFSHFVRSQQCVKDDQEVVDPPPATFHRGTGDLIPRFWVLTDHSRREVVLVLRGTMSLNELAVDLTCEPAEFTVHCSSESAQTFAGSYPEEADLGDLDEEVDGGAVPRTARRRPRPSEEKHKYNVHGGMLKMAHAMGDKGKPVHVAVRNALRRNHGYNLVIAGHSLGAGVAGIFALMWADPKTCLTNRRSGFPSNRHVSAYCYGPPCLTDAALSKLTAQSGLITSFVYSYDVVSRLSLGSMRDLQRACTWLCQGEKDGHGDGYSGVAKHALKVKAGLGDVGCEEWFLAIRKTLEANMHMSDLFPPGRVFWAMRDTDFHPSHRVGPDADSHKDRLRLFEVLDVENVFSQMIFAKDMLRYEVKRRILRLDLHAEQVAASLRRTDGCTHVLLITTGSVASIKAPLIVQELLSYQNVKVEVISTKASMAFFDVQAIREAGSRVWTDEDEWTGTYKIGDPILHIELRRWADIVLIAPCSANTLSKIAHGSCDNLATSVLRALAPTTPTYVFPAMNTLMYEHPLTAEHLRVVRDVIGYNVVGPIGKGLACGDVVARLRLPIASALALFHSFAQAHENTLFTSSVSYCSPPESILIQQFDVAYIEKNSSVSFNVSAASVLPNISVSANLYLNVYGMQPLNVSLDLCSVLNGALCPLPTYNFTGADSIRLPSSINVASHLPGIAYKIPDLEAFAQLTLTDVTTGKVRACIQSTVSNGWSTRQKAVSWSTGAMALAALGSAVAQSHLPGALAPIRLLDMLYLFQTIAASGLLGLNYPSVFRAFTINFSWALGLFITSPTSSMQRSIDNTRQHTGGTLVNGDDGGNPISLVNRKLSPFNVPSLLRTLAANNHNGTGSPLDDVQVLVDVATVTDESSNVLQAGIPIYANTIGIATANAFMTVFLTWLIFVAIVLGVLAIGYVAVLTLKRSSWAKQRPQQYDRIVLAYPSWARAWGLRAALISLPPILIFVFWQWTLKDSWLSILLSVFTLLAISALLLPAFYLVFRRTRRFREDVSSRSLEPIIAPYRSGRAFSGHLFILAIVAKAMITAFGHAHGLLQAILILITETILLVALVVLRPTRTRGADVLTIFLAIVRMVCAGLAIGFAVSLDLQAIPRVVIGIIAAVIYSVTVVIMFLNMLVNMGAWRLLTYVLCYGRRKHARRLSSKTSSENMESGESTDGEEKKVNILVTPASSYMFSRPSNPSPTHTPTTTTMSMLSPVSAGSVIPSEFTHSSESSTLGELLPRRWSFQHSRPPSGSAKSAESPSAGTFSLTASPPTASSVLDTPRHHGLPTPVEGQFGDESRT</sequence>
<dbReference type="GO" id="GO:0055085">
    <property type="term" value="P:transmembrane transport"/>
    <property type="evidence" value="ECO:0007669"/>
    <property type="project" value="TreeGrafter"/>
</dbReference>
<organism evidence="10 11">
    <name type="scientific">Steccherinum ochraceum</name>
    <dbReference type="NCBI Taxonomy" id="92696"/>
    <lineage>
        <taxon>Eukaryota</taxon>
        <taxon>Fungi</taxon>
        <taxon>Dikarya</taxon>
        <taxon>Basidiomycota</taxon>
        <taxon>Agaricomycotina</taxon>
        <taxon>Agaricomycetes</taxon>
        <taxon>Polyporales</taxon>
        <taxon>Steccherinaceae</taxon>
        <taxon>Steccherinum</taxon>
    </lineage>
</organism>
<feature type="transmembrane region" description="Helical" evidence="8">
    <location>
        <begin position="1358"/>
        <end position="1377"/>
    </location>
</feature>
<keyword evidence="6 8" id="KW-0472">Membrane</keyword>
<feature type="transmembrane region" description="Helical" evidence="8">
    <location>
        <begin position="1440"/>
        <end position="1463"/>
    </location>
</feature>
<evidence type="ECO:0000256" key="6">
    <source>
        <dbReference type="ARBA" id="ARBA00023136"/>
    </source>
</evidence>
<feature type="region of interest" description="Disordered" evidence="7">
    <location>
        <begin position="1575"/>
        <end position="1632"/>
    </location>
</feature>
<dbReference type="SUPFAM" id="SSF52507">
    <property type="entry name" value="Homo-oligomeric flavin-containing Cys decarboxylases, HFCD"/>
    <property type="match status" value="1"/>
</dbReference>
<feature type="transmembrane region" description="Helical" evidence="8">
    <location>
        <begin position="1415"/>
        <end position="1434"/>
    </location>
</feature>
<dbReference type="Proteomes" id="UP000292702">
    <property type="component" value="Unassembled WGS sequence"/>
</dbReference>
<dbReference type="Gene3D" id="3.40.50.1820">
    <property type="entry name" value="alpha/beta hydrolase"/>
    <property type="match status" value="1"/>
</dbReference>
<feature type="transmembrane region" description="Helical" evidence="8">
    <location>
        <begin position="1280"/>
        <end position="1300"/>
    </location>
</feature>
<evidence type="ECO:0000256" key="5">
    <source>
        <dbReference type="ARBA" id="ARBA00022989"/>
    </source>
</evidence>
<dbReference type="Pfam" id="PF02441">
    <property type="entry name" value="Flavoprotein"/>
    <property type="match status" value="1"/>
</dbReference>
<dbReference type="GO" id="GO:0006629">
    <property type="term" value="P:lipid metabolic process"/>
    <property type="evidence" value="ECO:0007669"/>
    <property type="project" value="InterPro"/>
</dbReference>
<dbReference type="Pfam" id="PF01764">
    <property type="entry name" value="Lipase_3"/>
    <property type="match status" value="1"/>
</dbReference>
<evidence type="ECO:0000256" key="8">
    <source>
        <dbReference type="SAM" id="Phobius"/>
    </source>
</evidence>
<comment type="subcellular location">
    <subcellularLocation>
        <location evidence="1">Membrane</location>
        <topology evidence="1">Multi-pass membrane protein</topology>
    </subcellularLocation>
</comment>
<dbReference type="InterPro" id="IPR003382">
    <property type="entry name" value="Flavoprotein"/>
</dbReference>
<dbReference type="InterPro" id="IPR040241">
    <property type="entry name" value="TRP_Flc/Pkd2-like"/>
</dbReference>
<feature type="compositionally biased region" description="Polar residues" evidence="7">
    <location>
        <begin position="1492"/>
        <end position="1504"/>
    </location>
</feature>
<keyword evidence="4" id="KW-0732">Signal</keyword>
<dbReference type="Pfam" id="PF06011">
    <property type="entry name" value="TRP"/>
    <property type="match status" value="1"/>
</dbReference>
<dbReference type="InterPro" id="IPR036551">
    <property type="entry name" value="Flavin_trans-like"/>
</dbReference>
<feature type="transmembrane region" description="Helical" evidence="8">
    <location>
        <begin position="1383"/>
        <end position="1403"/>
    </location>
</feature>
<accession>A0A4R0RC63</accession>
<dbReference type="SUPFAM" id="SSF53474">
    <property type="entry name" value="alpha/beta-Hydrolases"/>
    <property type="match status" value="1"/>
</dbReference>
<feature type="compositionally biased region" description="Polar residues" evidence="7">
    <location>
        <begin position="1576"/>
        <end position="1610"/>
    </location>
</feature>
<reference evidence="10 11" key="1">
    <citation type="submission" date="2018-11" db="EMBL/GenBank/DDBJ databases">
        <title>Genome assembly of Steccherinum ochraceum LE-BIN_3174, the white-rot fungus of the Steccherinaceae family (The Residual Polyporoid clade, Polyporales, Basidiomycota).</title>
        <authorList>
            <person name="Fedorova T.V."/>
            <person name="Glazunova O.A."/>
            <person name="Landesman E.O."/>
            <person name="Moiseenko K.V."/>
            <person name="Psurtseva N.V."/>
            <person name="Savinova O.S."/>
            <person name="Shakhova N.V."/>
            <person name="Tyazhelova T.V."/>
            <person name="Vasina D.V."/>
        </authorList>
    </citation>
    <scope>NUCLEOTIDE SEQUENCE [LARGE SCALE GENOMIC DNA]</scope>
    <source>
        <strain evidence="10 11">LE-BIN_3174</strain>
    </source>
</reference>
<feature type="transmembrane region" description="Helical" evidence="8">
    <location>
        <begin position="1229"/>
        <end position="1253"/>
    </location>
</feature>
<dbReference type="GO" id="GO:0016020">
    <property type="term" value="C:membrane"/>
    <property type="evidence" value="ECO:0007669"/>
    <property type="project" value="UniProtKB-SubCell"/>
</dbReference>
<feature type="domain" description="ML-like" evidence="9">
    <location>
        <begin position="908"/>
        <end position="1050"/>
    </location>
</feature>
<feature type="transmembrane region" description="Helical" evidence="8">
    <location>
        <begin position="1306"/>
        <end position="1331"/>
    </location>
</feature>
<feature type="region of interest" description="Disordered" evidence="7">
    <location>
        <begin position="1490"/>
        <end position="1543"/>
    </location>
</feature>
<evidence type="ECO:0000256" key="3">
    <source>
        <dbReference type="ARBA" id="ARBA00022692"/>
    </source>
</evidence>
<evidence type="ECO:0000256" key="4">
    <source>
        <dbReference type="ARBA" id="ARBA00022729"/>
    </source>
</evidence>
<comment type="similarity">
    <text evidence="2">Belongs to the transient receptor potential (TRP) ion channel family.</text>
</comment>
<gene>
    <name evidence="10" type="ORF">EIP91_006071</name>
</gene>
<dbReference type="InterPro" id="IPR032800">
    <property type="entry name" value="TRP_N"/>
</dbReference>
<evidence type="ECO:0000256" key="2">
    <source>
        <dbReference type="ARBA" id="ARBA00010642"/>
    </source>
</evidence>
<feature type="region of interest" description="Disordered" evidence="7">
    <location>
        <begin position="432"/>
        <end position="458"/>
    </location>
</feature>
<dbReference type="EMBL" id="RWJN01000327">
    <property type="protein sequence ID" value="TCD63035.1"/>
    <property type="molecule type" value="Genomic_DNA"/>
</dbReference>
<dbReference type="CDD" id="cd00519">
    <property type="entry name" value="Lipase_3"/>
    <property type="match status" value="1"/>
</dbReference>
<evidence type="ECO:0000256" key="1">
    <source>
        <dbReference type="ARBA" id="ARBA00004141"/>
    </source>
</evidence>
<feature type="compositionally biased region" description="Low complexity" evidence="7">
    <location>
        <begin position="1525"/>
        <end position="1543"/>
    </location>
</feature>
<dbReference type="InterPro" id="IPR002921">
    <property type="entry name" value="Fungal_lipase-type"/>
</dbReference>
<keyword evidence="5 8" id="KW-1133">Transmembrane helix</keyword>
<dbReference type="PANTHER" id="PTHR31145">
    <property type="entry name" value="INTEGRAL MEMBRANE PROTEIN (AFU_ORTHOLOGUE AFUA_7G01610)"/>
    <property type="match status" value="1"/>
</dbReference>
<evidence type="ECO:0000259" key="9">
    <source>
        <dbReference type="SMART" id="SM01320"/>
    </source>
</evidence>
<dbReference type="PANTHER" id="PTHR31145:SF2">
    <property type="entry name" value="FLAVIN CARRIER PROTEIN 2"/>
    <property type="match status" value="1"/>
</dbReference>
<evidence type="ECO:0000313" key="11">
    <source>
        <dbReference type="Proteomes" id="UP000292702"/>
    </source>
</evidence>
<proteinExistence type="inferred from homology"/>
<dbReference type="Gene3D" id="3.40.50.1950">
    <property type="entry name" value="Flavin prenyltransferase-like"/>
    <property type="match status" value="1"/>
</dbReference>
<evidence type="ECO:0000256" key="7">
    <source>
        <dbReference type="SAM" id="MobiDB-lite"/>
    </source>
</evidence>
<dbReference type="STRING" id="92696.A0A4R0RC63"/>
<protein>
    <recommendedName>
        <fullName evidence="9">ML-like domain-containing protein</fullName>
    </recommendedName>
</protein>
<comment type="caution">
    <text evidence="10">The sequence shown here is derived from an EMBL/GenBank/DDBJ whole genome shotgun (WGS) entry which is preliminary data.</text>
</comment>
<dbReference type="GO" id="GO:0009272">
    <property type="term" value="P:fungal-type cell wall biogenesis"/>
    <property type="evidence" value="ECO:0007669"/>
    <property type="project" value="TreeGrafter"/>
</dbReference>
<dbReference type="Pfam" id="PF14558">
    <property type="entry name" value="TRP_N"/>
    <property type="match status" value="1"/>
</dbReference>
<name>A0A4R0RC63_9APHY</name>
<evidence type="ECO:0000313" key="10">
    <source>
        <dbReference type="EMBL" id="TCD63035.1"/>
    </source>
</evidence>
<dbReference type="InterPro" id="IPR029058">
    <property type="entry name" value="AB_hydrolase_fold"/>
</dbReference>
<keyword evidence="11" id="KW-1185">Reference proteome</keyword>